<proteinExistence type="inferred from homology"/>
<dbReference type="PROSITE" id="PS01174">
    <property type="entry name" value="LIPASE_GDXG_SER"/>
    <property type="match status" value="1"/>
</dbReference>
<dbReference type="InterPro" id="IPR033140">
    <property type="entry name" value="Lipase_GDXG_put_SER_AS"/>
</dbReference>
<evidence type="ECO:0000256" key="1">
    <source>
        <dbReference type="ARBA" id="ARBA00010515"/>
    </source>
</evidence>
<dbReference type="InterPro" id="IPR002168">
    <property type="entry name" value="Lipase_GDXG_HIS_AS"/>
</dbReference>
<dbReference type="InterPro" id="IPR050300">
    <property type="entry name" value="GDXG_lipolytic_enzyme"/>
</dbReference>
<protein>
    <submittedName>
        <fullName evidence="5">Alpha/beta hydrolase</fullName>
    </submittedName>
</protein>
<dbReference type="OrthoDB" id="9806180at2"/>
<sequence length="304" mass="31851">MTHGAPVWRDVEITAVRELLAQLRDVENGPGGWEDRRTGMDAFGAAAKLPDGLAVESVDIAGLEAELLTPAGAAPNRALLYLHGGGYCVGSPRSHRPLAARLASAIGCPALVPHYRLAPEHRFPAAVDDAVKAYRHLLGEGVEPGRIIIAGDSAGGGLTIATAIAIRDSGLPQPAGLFAISPWANLAQTGAAYAAVLHDPMLTREGLQDMADAYLQGEGPGHPLASPALADLHDLPPMLIHAGSQEILASDATLLAERAGLAGVEVRVEIWPEMIHVWHAFAEWLGAGRRAIEEAGVWARGKLA</sequence>
<dbReference type="GO" id="GO:0004806">
    <property type="term" value="F:triacylglycerol lipase activity"/>
    <property type="evidence" value="ECO:0007669"/>
    <property type="project" value="TreeGrafter"/>
</dbReference>
<dbReference type="EMBL" id="CP024201">
    <property type="protein sequence ID" value="ATQ44507.1"/>
    <property type="molecule type" value="Genomic_DNA"/>
</dbReference>
<dbReference type="InterPro" id="IPR013094">
    <property type="entry name" value="AB_hydrolase_3"/>
</dbReference>
<keyword evidence="6" id="KW-1185">Reference proteome</keyword>
<reference evidence="5 6" key="1">
    <citation type="submission" date="2017-10" db="EMBL/GenBank/DDBJ databases">
        <title>Genome sequence of Caulobacter mirabilis FWC38.</title>
        <authorList>
            <person name="Fiebig A."/>
            <person name="Crosson S."/>
        </authorList>
    </citation>
    <scope>NUCLEOTIDE SEQUENCE [LARGE SCALE GENOMIC DNA]</scope>
    <source>
        <strain evidence="5 6">FWC 38</strain>
    </source>
</reference>
<name>A0A2D2B2Q2_9CAUL</name>
<dbReference type="SUPFAM" id="SSF53474">
    <property type="entry name" value="alpha/beta-Hydrolases"/>
    <property type="match status" value="1"/>
</dbReference>
<dbReference type="AlphaFoldDB" id="A0A2D2B2Q2"/>
<keyword evidence="2 5" id="KW-0378">Hydrolase</keyword>
<dbReference type="Gene3D" id="3.40.50.1820">
    <property type="entry name" value="alpha/beta hydrolase"/>
    <property type="match status" value="1"/>
</dbReference>
<dbReference type="PANTHER" id="PTHR48081">
    <property type="entry name" value="AB HYDROLASE SUPERFAMILY PROTEIN C4A8.06C"/>
    <property type="match status" value="1"/>
</dbReference>
<dbReference type="PROSITE" id="PS01173">
    <property type="entry name" value="LIPASE_GDXG_HIS"/>
    <property type="match status" value="1"/>
</dbReference>
<dbReference type="RefSeq" id="WP_099623755.1">
    <property type="nucleotide sequence ID" value="NZ_CP024201.1"/>
</dbReference>
<dbReference type="Proteomes" id="UP000228945">
    <property type="component" value="Chromosome"/>
</dbReference>
<comment type="similarity">
    <text evidence="1">Belongs to the 'GDXG' lipolytic enzyme family.</text>
</comment>
<dbReference type="Pfam" id="PF07859">
    <property type="entry name" value="Abhydrolase_3"/>
    <property type="match status" value="1"/>
</dbReference>
<accession>A0A2D2B2Q2</accession>
<dbReference type="KEGG" id="cmb:CSW64_20015"/>
<evidence type="ECO:0000259" key="4">
    <source>
        <dbReference type="Pfam" id="PF07859"/>
    </source>
</evidence>
<evidence type="ECO:0000313" key="6">
    <source>
        <dbReference type="Proteomes" id="UP000228945"/>
    </source>
</evidence>
<evidence type="ECO:0000256" key="3">
    <source>
        <dbReference type="PROSITE-ProRule" id="PRU10038"/>
    </source>
</evidence>
<evidence type="ECO:0000313" key="5">
    <source>
        <dbReference type="EMBL" id="ATQ44507.1"/>
    </source>
</evidence>
<organism evidence="5 6">
    <name type="scientific">Caulobacter mirabilis</name>
    <dbReference type="NCBI Taxonomy" id="69666"/>
    <lineage>
        <taxon>Bacteria</taxon>
        <taxon>Pseudomonadati</taxon>
        <taxon>Pseudomonadota</taxon>
        <taxon>Alphaproteobacteria</taxon>
        <taxon>Caulobacterales</taxon>
        <taxon>Caulobacteraceae</taxon>
        <taxon>Caulobacter</taxon>
    </lineage>
</organism>
<dbReference type="PANTHER" id="PTHR48081:SF30">
    <property type="entry name" value="ACETYL-HYDROLASE LIPR-RELATED"/>
    <property type="match status" value="1"/>
</dbReference>
<dbReference type="InterPro" id="IPR029058">
    <property type="entry name" value="AB_hydrolase_fold"/>
</dbReference>
<feature type="active site" evidence="3">
    <location>
        <position position="153"/>
    </location>
</feature>
<gene>
    <name evidence="5" type="ORF">CSW64_20015</name>
</gene>
<evidence type="ECO:0000256" key="2">
    <source>
        <dbReference type="ARBA" id="ARBA00022801"/>
    </source>
</evidence>
<feature type="domain" description="Alpha/beta hydrolase fold-3" evidence="4">
    <location>
        <begin position="79"/>
        <end position="279"/>
    </location>
</feature>